<feature type="domain" description="Vesicle tethering protein Uso1/P115-like head" evidence="3">
    <location>
        <begin position="5"/>
        <end position="103"/>
    </location>
</feature>
<accession>T1H525</accession>
<dbReference type="GO" id="GO:0006888">
    <property type="term" value="P:endoplasmic reticulum to Golgi vesicle-mediated transport"/>
    <property type="evidence" value="ECO:0007669"/>
    <property type="project" value="TreeGrafter"/>
</dbReference>
<dbReference type="GO" id="GO:0012507">
    <property type="term" value="C:ER to Golgi transport vesicle membrane"/>
    <property type="evidence" value="ECO:0007669"/>
    <property type="project" value="TreeGrafter"/>
</dbReference>
<dbReference type="Gene3D" id="1.25.10.10">
    <property type="entry name" value="Leucine-rich Repeat Variant"/>
    <property type="match status" value="1"/>
</dbReference>
<dbReference type="InterPro" id="IPR011989">
    <property type="entry name" value="ARM-like"/>
</dbReference>
<dbReference type="GO" id="GO:0005795">
    <property type="term" value="C:Golgi stack"/>
    <property type="evidence" value="ECO:0007669"/>
    <property type="project" value="TreeGrafter"/>
</dbReference>
<dbReference type="EMBL" id="CAQQ02383413">
    <property type="status" value="NOT_ANNOTATED_CDS"/>
    <property type="molecule type" value="Genomic_DNA"/>
</dbReference>
<dbReference type="Pfam" id="PF04869">
    <property type="entry name" value="Uso1_p115_head"/>
    <property type="match status" value="1"/>
</dbReference>
<dbReference type="AlphaFoldDB" id="T1H525"/>
<evidence type="ECO:0000313" key="5">
    <source>
        <dbReference type="Proteomes" id="UP000015102"/>
    </source>
</evidence>
<evidence type="ECO:0000259" key="3">
    <source>
        <dbReference type="Pfam" id="PF04869"/>
    </source>
</evidence>
<organism evidence="4 5">
    <name type="scientific">Megaselia scalaris</name>
    <name type="common">Humpbacked fly</name>
    <name type="synonym">Phora scalaris</name>
    <dbReference type="NCBI Taxonomy" id="36166"/>
    <lineage>
        <taxon>Eukaryota</taxon>
        <taxon>Metazoa</taxon>
        <taxon>Ecdysozoa</taxon>
        <taxon>Arthropoda</taxon>
        <taxon>Hexapoda</taxon>
        <taxon>Insecta</taxon>
        <taxon>Pterygota</taxon>
        <taxon>Neoptera</taxon>
        <taxon>Endopterygota</taxon>
        <taxon>Diptera</taxon>
        <taxon>Brachycera</taxon>
        <taxon>Muscomorpha</taxon>
        <taxon>Platypezoidea</taxon>
        <taxon>Phoridae</taxon>
        <taxon>Megaseliini</taxon>
        <taxon>Megaselia</taxon>
    </lineage>
</organism>
<dbReference type="OMA" id="IGICIFY"/>
<reference evidence="4" key="2">
    <citation type="submission" date="2015-06" db="UniProtKB">
        <authorList>
            <consortium name="EnsemblMetazoa"/>
        </authorList>
    </citation>
    <scope>IDENTIFICATION</scope>
</reference>
<dbReference type="GO" id="GO:0006886">
    <property type="term" value="P:intracellular protein transport"/>
    <property type="evidence" value="ECO:0007669"/>
    <property type="project" value="InterPro"/>
</dbReference>
<dbReference type="HOGENOM" id="CLU_1708734_0_0_1"/>
<dbReference type="GO" id="GO:0005783">
    <property type="term" value="C:endoplasmic reticulum"/>
    <property type="evidence" value="ECO:0007669"/>
    <property type="project" value="TreeGrafter"/>
</dbReference>
<dbReference type="GO" id="GO:0000139">
    <property type="term" value="C:Golgi membrane"/>
    <property type="evidence" value="ECO:0007669"/>
    <property type="project" value="InterPro"/>
</dbReference>
<name>T1H525_MEGSC</name>
<dbReference type="InterPro" id="IPR006953">
    <property type="entry name" value="Vesicle_Uso1_P115_head"/>
</dbReference>
<dbReference type="InterPro" id="IPR024095">
    <property type="entry name" value="Vesicle_P115"/>
</dbReference>
<evidence type="ECO:0000256" key="1">
    <source>
        <dbReference type="ARBA" id="ARBA00004555"/>
    </source>
</evidence>
<protein>
    <recommendedName>
        <fullName evidence="3">Vesicle tethering protein Uso1/P115-like head domain-containing protein</fullName>
    </recommendedName>
</protein>
<dbReference type="GO" id="GO:0048211">
    <property type="term" value="P:Golgi vesicle docking"/>
    <property type="evidence" value="ECO:0007669"/>
    <property type="project" value="TreeGrafter"/>
</dbReference>
<dbReference type="GO" id="GO:0048280">
    <property type="term" value="P:vesicle fusion with Golgi apparatus"/>
    <property type="evidence" value="ECO:0007669"/>
    <property type="project" value="InterPro"/>
</dbReference>
<dbReference type="STRING" id="36166.T1H525"/>
<evidence type="ECO:0000256" key="2">
    <source>
        <dbReference type="ARBA" id="ARBA00023034"/>
    </source>
</evidence>
<dbReference type="PANTHER" id="PTHR10013:SF0">
    <property type="entry name" value="GENERAL VESICULAR TRANSPORT FACTOR P115"/>
    <property type="match status" value="1"/>
</dbReference>
<dbReference type="PANTHER" id="PTHR10013">
    <property type="entry name" value="GENERAL VESICULAR TRANSPORT FACTOR P115"/>
    <property type="match status" value="1"/>
</dbReference>
<sequence length="154" mass="17340">EISSNEQDENEYLIQGLCAFLLGLCIQCNDNTVMGNGKEDLCQLIEKRIGLEIYSRKLGEVSRHESYSRAGKHPQIRVNLGSDLLLDFEFCKLFKTLEHTISKLINGYSGNNTNLAELTLSSEASDLVGQYKGIIRDLDQEIKSLKEQVKDVNL</sequence>
<reference evidence="5" key="1">
    <citation type="submission" date="2013-02" db="EMBL/GenBank/DDBJ databases">
        <authorList>
            <person name="Hughes D."/>
        </authorList>
    </citation>
    <scope>NUCLEOTIDE SEQUENCE</scope>
    <source>
        <strain>Durham</strain>
        <strain evidence="5">NC isolate 2 -- Noor lab</strain>
    </source>
</reference>
<dbReference type="GO" id="GO:0045056">
    <property type="term" value="P:transcytosis"/>
    <property type="evidence" value="ECO:0007669"/>
    <property type="project" value="TreeGrafter"/>
</dbReference>
<dbReference type="Proteomes" id="UP000015102">
    <property type="component" value="Unassembled WGS sequence"/>
</dbReference>
<keyword evidence="5" id="KW-1185">Reference proteome</keyword>
<keyword evidence="2" id="KW-0333">Golgi apparatus</keyword>
<comment type="subcellular location">
    <subcellularLocation>
        <location evidence="1">Golgi apparatus</location>
    </subcellularLocation>
</comment>
<evidence type="ECO:0000313" key="4">
    <source>
        <dbReference type="EnsemblMetazoa" id="MESCA011399-PA"/>
    </source>
</evidence>
<proteinExistence type="predicted"/>
<dbReference type="EnsemblMetazoa" id="MESCA011399-RA">
    <property type="protein sequence ID" value="MESCA011399-PA"/>
    <property type="gene ID" value="MESCA011399"/>
</dbReference>